<keyword evidence="10" id="KW-1185">Reference proteome</keyword>
<evidence type="ECO:0000259" key="7">
    <source>
        <dbReference type="Pfam" id="PF04024"/>
    </source>
</evidence>
<dbReference type="InterPro" id="IPR043726">
    <property type="entry name" value="LiaI-LiaF-like_TM1"/>
</dbReference>
<evidence type="ECO:0000256" key="5">
    <source>
        <dbReference type="ARBA" id="ARBA00023136"/>
    </source>
</evidence>
<proteinExistence type="predicted"/>
<feature type="transmembrane region" description="Helical" evidence="6">
    <location>
        <begin position="76"/>
        <end position="97"/>
    </location>
</feature>
<keyword evidence="2" id="KW-1003">Cell membrane</keyword>
<evidence type="ECO:0000313" key="10">
    <source>
        <dbReference type="Proteomes" id="UP000601171"/>
    </source>
</evidence>
<evidence type="ECO:0000256" key="4">
    <source>
        <dbReference type="ARBA" id="ARBA00022989"/>
    </source>
</evidence>
<keyword evidence="4 6" id="KW-1133">Transmembrane helix</keyword>
<dbReference type="EMBL" id="JACRTG010000026">
    <property type="protein sequence ID" value="MBC8588748.1"/>
    <property type="molecule type" value="Genomic_DNA"/>
</dbReference>
<gene>
    <name evidence="9" type="ORF">H8707_11020</name>
</gene>
<feature type="transmembrane region" description="Helical" evidence="6">
    <location>
        <begin position="109"/>
        <end position="124"/>
    </location>
</feature>
<keyword evidence="5 6" id="KW-0472">Membrane</keyword>
<comment type="caution">
    <text evidence="9">The sequence shown here is derived from an EMBL/GenBank/DDBJ whole genome shotgun (WGS) entry which is preliminary data.</text>
</comment>
<dbReference type="RefSeq" id="WP_262430201.1">
    <property type="nucleotide sequence ID" value="NZ_JACRTG010000026.1"/>
</dbReference>
<organism evidence="9 10">
    <name type="scientific">Paratissierella segnis</name>
    <dbReference type="NCBI Taxonomy" id="2763679"/>
    <lineage>
        <taxon>Bacteria</taxon>
        <taxon>Bacillati</taxon>
        <taxon>Bacillota</taxon>
        <taxon>Tissierellia</taxon>
        <taxon>Tissierellales</taxon>
        <taxon>Tissierellaceae</taxon>
        <taxon>Paratissierella</taxon>
    </lineage>
</organism>
<evidence type="ECO:0000313" key="9">
    <source>
        <dbReference type="EMBL" id="MBC8588748.1"/>
    </source>
</evidence>
<dbReference type="GO" id="GO:0005886">
    <property type="term" value="C:plasma membrane"/>
    <property type="evidence" value="ECO:0007669"/>
    <property type="project" value="UniProtKB-SubCell"/>
</dbReference>
<name>A0A926ILK2_9FIRM</name>
<feature type="domain" description="Phage shock protein PspC N-terminal" evidence="7">
    <location>
        <begin position="2"/>
        <end position="58"/>
    </location>
</feature>
<reference evidence="9" key="1">
    <citation type="submission" date="2020-08" db="EMBL/GenBank/DDBJ databases">
        <title>Genome public.</title>
        <authorList>
            <person name="Liu C."/>
            <person name="Sun Q."/>
        </authorList>
    </citation>
    <scope>NUCLEOTIDE SEQUENCE</scope>
    <source>
        <strain evidence="9">BX21</strain>
    </source>
</reference>
<dbReference type="InterPro" id="IPR052027">
    <property type="entry name" value="PspC"/>
</dbReference>
<evidence type="ECO:0000256" key="3">
    <source>
        <dbReference type="ARBA" id="ARBA00022692"/>
    </source>
</evidence>
<comment type="subcellular location">
    <subcellularLocation>
        <location evidence="1">Cell membrane</location>
        <topology evidence="1">Single-pass membrane protein</topology>
    </subcellularLocation>
</comment>
<feature type="transmembrane region" description="Helical" evidence="6">
    <location>
        <begin position="32"/>
        <end position="56"/>
    </location>
</feature>
<feature type="domain" description="LiaI-LiaF-like transmembrane region" evidence="8">
    <location>
        <begin position="78"/>
        <end position="123"/>
    </location>
</feature>
<dbReference type="Pfam" id="PF18917">
    <property type="entry name" value="LiaI-LiaF-like_TM1"/>
    <property type="match status" value="1"/>
</dbReference>
<evidence type="ECO:0000256" key="1">
    <source>
        <dbReference type="ARBA" id="ARBA00004162"/>
    </source>
</evidence>
<evidence type="ECO:0000256" key="2">
    <source>
        <dbReference type="ARBA" id="ARBA00022475"/>
    </source>
</evidence>
<dbReference type="PANTHER" id="PTHR33885:SF3">
    <property type="entry name" value="PHAGE SHOCK PROTEIN C"/>
    <property type="match status" value="1"/>
</dbReference>
<dbReference type="InterPro" id="IPR007168">
    <property type="entry name" value="Phageshock_PspC_N"/>
</dbReference>
<dbReference type="Proteomes" id="UP000601171">
    <property type="component" value="Unassembled WGS sequence"/>
</dbReference>
<dbReference type="PANTHER" id="PTHR33885">
    <property type="entry name" value="PHAGE SHOCK PROTEIN C"/>
    <property type="match status" value="1"/>
</dbReference>
<sequence length="130" mass="14770">MKKLKRSRNKVLMGVCAGFAEYFNIDPAIVRIIWLVLSFASFGTFGIAYIICGVVMPEDDDVIYQDDENYSANNNTSLFIGIGLVLLGAFLLAKVIFPRFSFMIRDLSKFWPVLLILLGIYILFNRNSEK</sequence>
<protein>
    <submittedName>
        <fullName evidence="9">PspC domain-containing protein</fullName>
    </submittedName>
</protein>
<keyword evidence="3 6" id="KW-0812">Transmembrane</keyword>
<evidence type="ECO:0000256" key="6">
    <source>
        <dbReference type="SAM" id="Phobius"/>
    </source>
</evidence>
<accession>A0A926ILK2</accession>
<dbReference type="Pfam" id="PF04024">
    <property type="entry name" value="PspC"/>
    <property type="match status" value="1"/>
</dbReference>
<evidence type="ECO:0000259" key="8">
    <source>
        <dbReference type="Pfam" id="PF18917"/>
    </source>
</evidence>
<dbReference type="AlphaFoldDB" id="A0A926ILK2"/>